<dbReference type="EMBL" id="MK079571">
    <property type="protein sequence ID" value="AYU65727.1"/>
    <property type="molecule type" value="Genomic_DNA"/>
</dbReference>
<sequence>MEKVLITAIVIALAVSIFSNINKIMLVKQSYHSDTLKKFAALPANRNNEKIQLYKQFVLIAFKLSGIVAITIFLLRGGL</sequence>
<feature type="transmembrane region" description="Helical" evidence="1">
    <location>
        <begin position="57"/>
        <end position="75"/>
    </location>
</feature>
<protein>
    <submittedName>
        <fullName evidence="2">Uncharacterized protein</fullName>
    </submittedName>
</protein>
<evidence type="ECO:0000313" key="2">
    <source>
        <dbReference type="EMBL" id="AYU65727.1"/>
    </source>
</evidence>
<dbReference type="AlphaFoldDB" id="A0A3G4RJ88"/>
<keyword evidence="2" id="KW-0614">Plasmid</keyword>
<reference evidence="2" key="1">
    <citation type="submission" date="2018-10" db="EMBL/GenBank/DDBJ databases">
        <title>Complete sequence of plasmid pHNBF16.</title>
        <authorList>
            <person name="Liu J.H."/>
            <person name="Huang X."/>
            <person name="Luo J."/>
        </authorList>
    </citation>
    <scope>NUCLEOTIDE SEQUENCE</scope>
    <source>
        <strain evidence="2">6BF16CTX</strain>
        <plasmid evidence="2">pHNBF16</plasmid>
    </source>
</reference>
<dbReference type="RefSeq" id="WP_087653587.1">
    <property type="nucleotide sequence ID" value="NZ_JAJHGW010000044.1"/>
</dbReference>
<keyword evidence="1" id="KW-1133">Transmembrane helix</keyword>
<evidence type="ECO:0000256" key="1">
    <source>
        <dbReference type="SAM" id="Phobius"/>
    </source>
</evidence>
<name>A0A3G4RJ88_KLEPN</name>
<accession>A0A3G4RJ88</accession>
<proteinExistence type="predicted"/>
<keyword evidence="1" id="KW-0812">Transmembrane</keyword>
<organism evidence="2">
    <name type="scientific">Klebsiella pneumoniae</name>
    <dbReference type="NCBI Taxonomy" id="573"/>
    <lineage>
        <taxon>Bacteria</taxon>
        <taxon>Pseudomonadati</taxon>
        <taxon>Pseudomonadota</taxon>
        <taxon>Gammaproteobacteria</taxon>
        <taxon>Enterobacterales</taxon>
        <taxon>Enterobacteriaceae</taxon>
        <taxon>Klebsiella/Raoultella group</taxon>
        <taxon>Klebsiella</taxon>
        <taxon>Klebsiella pneumoniae complex</taxon>
    </lineage>
</organism>
<geneLocation type="plasmid" evidence="2">
    <name>pHNBF16</name>
</geneLocation>
<keyword evidence="1" id="KW-0472">Membrane</keyword>